<sequence length="83" mass="8930">MARCVNRRTSTETQSRVGGAGNAPTHRPVAEVIDWLEATCGDDDVDVLLLTVIVTDPIVEEPPPADESQIGEHRGPCAIDYDS</sequence>
<protein>
    <submittedName>
        <fullName evidence="2">Uncharacterized protein</fullName>
    </submittedName>
</protein>
<organism evidence="2 3">
    <name type="scientific">Strongylus vulgaris</name>
    <name type="common">Blood worm</name>
    <dbReference type="NCBI Taxonomy" id="40348"/>
    <lineage>
        <taxon>Eukaryota</taxon>
        <taxon>Metazoa</taxon>
        <taxon>Ecdysozoa</taxon>
        <taxon>Nematoda</taxon>
        <taxon>Chromadorea</taxon>
        <taxon>Rhabditida</taxon>
        <taxon>Rhabditina</taxon>
        <taxon>Rhabditomorpha</taxon>
        <taxon>Strongyloidea</taxon>
        <taxon>Strongylidae</taxon>
        <taxon>Strongylus</taxon>
    </lineage>
</organism>
<feature type="region of interest" description="Disordered" evidence="1">
    <location>
        <begin position="1"/>
        <end position="26"/>
    </location>
</feature>
<feature type="region of interest" description="Disordered" evidence="1">
    <location>
        <begin position="59"/>
        <end position="83"/>
    </location>
</feature>
<proteinExistence type="predicted"/>
<dbReference type="AlphaFoldDB" id="A0A3P7LR29"/>
<evidence type="ECO:0000256" key="1">
    <source>
        <dbReference type="SAM" id="MobiDB-lite"/>
    </source>
</evidence>
<dbReference type="OrthoDB" id="10450413at2759"/>
<gene>
    <name evidence="2" type="ORF">SVUK_LOCUS19843</name>
</gene>
<dbReference type="Proteomes" id="UP000270094">
    <property type="component" value="Unassembled WGS sequence"/>
</dbReference>
<evidence type="ECO:0000313" key="2">
    <source>
        <dbReference type="EMBL" id="VDM84845.1"/>
    </source>
</evidence>
<accession>A0A3P7LR29</accession>
<feature type="compositionally biased region" description="Polar residues" evidence="1">
    <location>
        <begin position="7"/>
        <end position="16"/>
    </location>
</feature>
<reference evidence="2 3" key="1">
    <citation type="submission" date="2018-11" db="EMBL/GenBank/DDBJ databases">
        <authorList>
            <consortium name="Pathogen Informatics"/>
        </authorList>
    </citation>
    <scope>NUCLEOTIDE SEQUENCE [LARGE SCALE GENOMIC DNA]</scope>
</reference>
<evidence type="ECO:0000313" key="3">
    <source>
        <dbReference type="Proteomes" id="UP000270094"/>
    </source>
</evidence>
<keyword evidence="3" id="KW-1185">Reference proteome</keyword>
<dbReference type="EMBL" id="UYYB01133744">
    <property type="protein sequence ID" value="VDM84845.1"/>
    <property type="molecule type" value="Genomic_DNA"/>
</dbReference>
<name>A0A3P7LR29_STRVU</name>